<evidence type="ECO:0000256" key="1">
    <source>
        <dbReference type="ARBA" id="ARBA00004651"/>
    </source>
</evidence>
<proteinExistence type="predicted"/>
<dbReference type="NCBIfam" id="TIGR00765">
    <property type="entry name" value="yihY_not_rbn"/>
    <property type="match status" value="1"/>
</dbReference>
<keyword evidence="5 7" id="KW-0472">Membrane</keyword>
<feature type="transmembrane region" description="Helical" evidence="7">
    <location>
        <begin position="255"/>
        <end position="275"/>
    </location>
</feature>
<gene>
    <name evidence="8" type="ORF">JD78_00803</name>
</gene>
<evidence type="ECO:0000256" key="7">
    <source>
        <dbReference type="SAM" id="Phobius"/>
    </source>
</evidence>
<dbReference type="Pfam" id="PF03631">
    <property type="entry name" value="Virul_fac_BrkB"/>
    <property type="match status" value="1"/>
</dbReference>
<dbReference type="GO" id="GO:0005886">
    <property type="term" value="C:plasma membrane"/>
    <property type="evidence" value="ECO:0007669"/>
    <property type="project" value="UniProtKB-SubCell"/>
</dbReference>
<feature type="compositionally biased region" description="Low complexity" evidence="6">
    <location>
        <begin position="28"/>
        <end position="50"/>
    </location>
</feature>
<name>A0A562IN26_9ACTN</name>
<keyword evidence="3 7" id="KW-0812">Transmembrane</keyword>
<dbReference type="PANTHER" id="PTHR30213:SF0">
    <property type="entry name" value="UPF0761 MEMBRANE PROTEIN YIHY"/>
    <property type="match status" value="1"/>
</dbReference>
<dbReference type="AlphaFoldDB" id="A0A562IN26"/>
<feature type="transmembrane region" description="Helical" evidence="7">
    <location>
        <begin position="287"/>
        <end position="309"/>
    </location>
</feature>
<evidence type="ECO:0000256" key="5">
    <source>
        <dbReference type="ARBA" id="ARBA00023136"/>
    </source>
</evidence>
<protein>
    <submittedName>
        <fullName evidence="8">Membrane protein</fullName>
    </submittedName>
</protein>
<dbReference type="OrthoDB" id="9781030at2"/>
<dbReference type="InterPro" id="IPR017039">
    <property type="entry name" value="Virul_fac_BrkB"/>
</dbReference>
<comment type="subcellular location">
    <subcellularLocation>
        <location evidence="1">Cell membrane</location>
        <topology evidence="1">Multi-pass membrane protein</topology>
    </subcellularLocation>
</comment>
<reference evidence="8 9" key="1">
    <citation type="submission" date="2019-07" db="EMBL/GenBank/DDBJ databases">
        <title>R&amp;d 2014.</title>
        <authorList>
            <person name="Klenk H.-P."/>
        </authorList>
    </citation>
    <scope>NUCLEOTIDE SEQUENCE [LARGE SCALE GENOMIC DNA]</scope>
    <source>
        <strain evidence="8 9">DSM 45764</strain>
    </source>
</reference>
<evidence type="ECO:0000256" key="3">
    <source>
        <dbReference type="ARBA" id="ARBA00022692"/>
    </source>
</evidence>
<feature type="region of interest" description="Disordered" evidence="6">
    <location>
        <begin position="351"/>
        <end position="384"/>
    </location>
</feature>
<feature type="transmembrane region" description="Helical" evidence="7">
    <location>
        <begin position="214"/>
        <end position="235"/>
    </location>
</feature>
<keyword evidence="9" id="KW-1185">Reference proteome</keyword>
<feature type="transmembrane region" description="Helical" evidence="7">
    <location>
        <begin position="321"/>
        <end position="343"/>
    </location>
</feature>
<evidence type="ECO:0000256" key="6">
    <source>
        <dbReference type="SAM" id="MobiDB-lite"/>
    </source>
</evidence>
<evidence type="ECO:0000256" key="2">
    <source>
        <dbReference type="ARBA" id="ARBA00022475"/>
    </source>
</evidence>
<organism evidence="8 9">
    <name type="scientific">Modestobacter roseus</name>
    <dbReference type="NCBI Taxonomy" id="1181884"/>
    <lineage>
        <taxon>Bacteria</taxon>
        <taxon>Bacillati</taxon>
        <taxon>Actinomycetota</taxon>
        <taxon>Actinomycetes</taxon>
        <taxon>Geodermatophilales</taxon>
        <taxon>Geodermatophilaceae</taxon>
        <taxon>Modestobacter</taxon>
    </lineage>
</organism>
<feature type="transmembrane region" description="Helical" evidence="7">
    <location>
        <begin position="103"/>
        <end position="130"/>
    </location>
</feature>
<feature type="transmembrane region" description="Helical" evidence="7">
    <location>
        <begin position="169"/>
        <end position="193"/>
    </location>
</feature>
<evidence type="ECO:0000313" key="8">
    <source>
        <dbReference type="EMBL" id="TWH72292.1"/>
    </source>
</evidence>
<feature type="compositionally biased region" description="Basic and acidic residues" evidence="6">
    <location>
        <begin position="1"/>
        <end position="26"/>
    </location>
</feature>
<feature type="region of interest" description="Disordered" evidence="6">
    <location>
        <begin position="1"/>
        <end position="77"/>
    </location>
</feature>
<keyword evidence="4 7" id="KW-1133">Transmembrane helix</keyword>
<comment type="caution">
    <text evidence="8">The sequence shown here is derived from an EMBL/GenBank/DDBJ whole genome shotgun (WGS) entry which is preliminary data.</text>
</comment>
<sequence>MVDAGRRESSVERIRQRVQEKAERRAAARAVAARAAEDPATGASASTVVAAERREAARPAPAKPSPEQMPGVHAETPLQIPPRGWLQVVKRAWAENNADNMPIIAGGVAFFAFLAIFPTLIATISIYGLVADPDTVQSQISSLSDQLPREAATLISDQLSDIVSNSGGALTISLVVSILGALWSASGGTGNLLKAVNIAYDEVETRNFVKLRALSLLLTLGAIVFVLITFSLVAVLPVVLDALPLGVVGTVLSQVLRWLLLLGVMAGALAVLYRVAPDRDAPQLKWVSLGSVVVTVVWALVSLGFSLYVNNFGSYDQTYGAIAGVIVLMLWLYLTCYLVLFGAEINAETEHQTTVDTTEGDPLPMGERDAVVADEVPDPPVPSK</sequence>
<keyword evidence="2" id="KW-1003">Cell membrane</keyword>
<accession>A0A562IN26</accession>
<dbReference type="EMBL" id="VLKF01000001">
    <property type="protein sequence ID" value="TWH72292.1"/>
    <property type="molecule type" value="Genomic_DNA"/>
</dbReference>
<dbReference type="PANTHER" id="PTHR30213">
    <property type="entry name" value="INNER MEMBRANE PROTEIN YHJD"/>
    <property type="match status" value="1"/>
</dbReference>
<dbReference type="Proteomes" id="UP000321490">
    <property type="component" value="Unassembled WGS sequence"/>
</dbReference>
<evidence type="ECO:0000256" key="4">
    <source>
        <dbReference type="ARBA" id="ARBA00022989"/>
    </source>
</evidence>
<evidence type="ECO:0000313" key="9">
    <source>
        <dbReference type="Proteomes" id="UP000321490"/>
    </source>
</evidence>